<evidence type="ECO:0000259" key="2">
    <source>
        <dbReference type="Pfam" id="PF08241"/>
    </source>
</evidence>
<proteinExistence type="predicted"/>
<evidence type="ECO:0000256" key="1">
    <source>
        <dbReference type="SAM" id="Phobius"/>
    </source>
</evidence>
<dbReference type="InterPro" id="IPR013216">
    <property type="entry name" value="Methyltransf_11"/>
</dbReference>
<dbReference type="Pfam" id="PF08241">
    <property type="entry name" value="Methyltransf_11"/>
    <property type="match status" value="1"/>
</dbReference>
<dbReference type="PANTHER" id="PTHR43591:SF110">
    <property type="entry name" value="RHODANESE DOMAIN-CONTAINING PROTEIN"/>
    <property type="match status" value="1"/>
</dbReference>
<dbReference type="InterPro" id="IPR029063">
    <property type="entry name" value="SAM-dependent_MTases_sf"/>
</dbReference>
<reference evidence="3 4" key="1">
    <citation type="journal article" date="2016" name="Nat. Commun.">
        <title>Thousands of microbial genomes shed light on interconnected biogeochemical processes in an aquifer system.</title>
        <authorList>
            <person name="Anantharaman K."/>
            <person name="Brown C.T."/>
            <person name="Hug L.A."/>
            <person name="Sharon I."/>
            <person name="Castelle C.J."/>
            <person name="Probst A.J."/>
            <person name="Thomas B.C."/>
            <person name="Singh A."/>
            <person name="Wilkins M.J."/>
            <person name="Karaoz U."/>
            <person name="Brodie E.L."/>
            <person name="Williams K.H."/>
            <person name="Hubbard S.S."/>
            <person name="Banfield J.F."/>
        </authorList>
    </citation>
    <scope>NUCLEOTIDE SEQUENCE [LARGE SCALE GENOMIC DNA]</scope>
</reference>
<comment type="caution">
    <text evidence="3">The sequence shown here is derived from an EMBL/GenBank/DDBJ whole genome shotgun (WGS) entry which is preliminary data.</text>
</comment>
<dbReference type="PANTHER" id="PTHR43591">
    <property type="entry name" value="METHYLTRANSFERASE"/>
    <property type="match status" value="1"/>
</dbReference>
<protein>
    <recommendedName>
        <fullName evidence="2">Methyltransferase type 11 domain-containing protein</fullName>
    </recommendedName>
</protein>
<dbReference type="GO" id="GO:0008757">
    <property type="term" value="F:S-adenosylmethionine-dependent methyltransferase activity"/>
    <property type="evidence" value="ECO:0007669"/>
    <property type="project" value="InterPro"/>
</dbReference>
<dbReference type="Gene3D" id="3.40.50.150">
    <property type="entry name" value="Vaccinia Virus protein VP39"/>
    <property type="match status" value="1"/>
</dbReference>
<accession>A0A1F5VG69</accession>
<dbReference type="AlphaFoldDB" id="A0A1F5VG69"/>
<name>A0A1F5VG69_9BACT</name>
<sequence length="251" mass="29103">MKDAHYQTIYDTEVSHWWYRVRRKIVHDLIWKYFPHGRDLKILDIGCGACLLAKELEVYGEVSGLDVSPMAIEFCRERGVLQVVHGSAERIPFGDRSFDLILALDVIEHIEDDRRALQEIYRVLKPGGVAIIFAPAFNLLWGVSDELSNHYRRYTIKELRKKIRESGFEIARLSYFNFFLFVPIALVRLAARLFRLSIESENTIGSALINSMLYKIFNLESKMLKYINVPFGVSILAVCRKPHYNNTAQDD</sequence>
<dbReference type="SUPFAM" id="SSF53335">
    <property type="entry name" value="S-adenosyl-L-methionine-dependent methyltransferases"/>
    <property type="match status" value="1"/>
</dbReference>
<feature type="domain" description="Methyltransferase type 11" evidence="2">
    <location>
        <begin position="43"/>
        <end position="132"/>
    </location>
</feature>
<organism evidence="3 4">
    <name type="scientific">Candidatus Giovannonibacteria bacterium RIFCSPHIGHO2_01_FULL_45_23</name>
    <dbReference type="NCBI Taxonomy" id="1798325"/>
    <lineage>
        <taxon>Bacteria</taxon>
        <taxon>Candidatus Giovannoniibacteriota</taxon>
    </lineage>
</organism>
<evidence type="ECO:0000313" key="3">
    <source>
        <dbReference type="EMBL" id="OGF62463.1"/>
    </source>
</evidence>
<gene>
    <name evidence="3" type="ORF">A2834_03280</name>
</gene>
<dbReference type="STRING" id="1798325.A2834_03280"/>
<keyword evidence="1" id="KW-0472">Membrane</keyword>
<feature type="transmembrane region" description="Helical" evidence="1">
    <location>
        <begin position="173"/>
        <end position="191"/>
    </location>
</feature>
<evidence type="ECO:0000313" key="4">
    <source>
        <dbReference type="Proteomes" id="UP000179251"/>
    </source>
</evidence>
<dbReference type="EMBL" id="MFHD01000017">
    <property type="protein sequence ID" value="OGF62463.1"/>
    <property type="molecule type" value="Genomic_DNA"/>
</dbReference>
<dbReference type="Proteomes" id="UP000179251">
    <property type="component" value="Unassembled WGS sequence"/>
</dbReference>
<keyword evidence="1" id="KW-1133">Transmembrane helix</keyword>
<keyword evidence="1" id="KW-0812">Transmembrane</keyword>
<dbReference type="CDD" id="cd02440">
    <property type="entry name" value="AdoMet_MTases"/>
    <property type="match status" value="1"/>
</dbReference>